<dbReference type="EMBL" id="CZPZ01000005">
    <property type="protein sequence ID" value="CUS33492.1"/>
    <property type="molecule type" value="Genomic_DNA"/>
</dbReference>
<dbReference type="Pfam" id="PF02954">
    <property type="entry name" value="HTH_8"/>
    <property type="match status" value="1"/>
</dbReference>
<dbReference type="InterPro" id="IPR001789">
    <property type="entry name" value="Sig_transdc_resp-reg_receiver"/>
</dbReference>
<dbReference type="FunFam" id="3.40.50.300:FF:000006">
    <property type="entry name" value="DNA-binding transcriptional regulator NtrC"/>
    <property type="match status" value="1"/>
</dbReference>
<organism evidence="11 12">
    <name type="scientific">Candidatus Nitrospira nitrificans</name>
    <dbReference type="NCBI Taxonomy" id="1742973"/>
    <lineage>
        <taxon>Bacteria</taxon>
        <taxon>Pseudomonadati</taxon>
        <taxon>Nitrospirota</taxon>
        <taxon>Nitrospiria</taxon>
        <taxon>Nitrospirales</taxon>
        <taxon>Nitrospiraceae</taxon>
        <taxon>Nitrospira</taxon>
    </lineage>
</organism>
<dbReference type="STRING" id="1742973.COMA2_130090"/>
<keyword evidence="1 8" id="KW-0597">Phosphoprotein</keyword>
<dbReference type="SMART" id="SM00448">
    <property type="entry name" value="REC"/>
    <property type="match status" value="1"/>
</dbReference>
<evidence type="ECO:0000256" key="7">
    <source>
        <dbReference type="ARBA" id="ARBA00023163"/>
    </source>
</evidence>
<reference evidence="12" key="1">
    <citation type="submission" date="2015-10" db="EMBL/GenBank/DDBJ databases">
        <authorList>
            <person name="Luecker S."/>
            <person name="Luecker S."/>
        </authorList>
    </citation>
    <scope>NUCLEOTIDE SEQUENCE [LARGE SCALE GENOMIC DNA]</scope>
</reference>
<evidence type="ECO:0000313" key="12">
    <source>
        <dbReference type="Proteomes" id="UP000198736"/>
    </source>
</evidence>
<evidence type="ECO:0000259" key="9">
    <source>
        <dbReference type="PROSITE" id="PS50045"/>
    </source>
</evidence>
<evidence type="ECO:0000256" key="5">
    <source>
        <dbReference type="ARBA" id="ARBA00023015"/>
    </source>
</evidence>
<dbReference type="InterPro" id="IPR009057">
    <property type="entry name" value="Homeodomain-like_sf"/>
</dbReference>
<dbReference type="PROSITE" id="PS00688">
    <property type="entry name" value="SIGMA54_INTERACT_3"/>
    <property type="match status" value="1"/>
</dbReference>
<dbReference type="PROSITE" id="PS50110">
    <property type="entry name" value="RESPONSE_REGULATORY"/>
    <property type="match status" value="1"/>
</dbReference>
<evidence type="ECO:0000256" key="1">
    <source>
        <dbReference type="ARBA" id="ARBA00022553"/>
    </source>
</evidence>
<dbReference type="InterPro" id="IPR058031">
    <property type="entry name" value="AAA_lid_NorR"/>
</dbReference>
<keyword evidence="5" id="KW-0805">Transcription regulation</keyword>
<dbReference type="SUPFAM" id="SSF52540">
    <property type="entry name" value="P-loop containing nucleoside triphosphate hydrolases"/>
    <property type="match status" value="1"/>
</dbReference>
<dbReference type="SUPFAM" id="SSF52172">
    <property type="entry name" value="CheY-like"/>
    <property type="match status" value="1"/>
</dbReference>
<keyword evidence="4" id="KW-0902">Two-component regulatory system</keyword>
<dbReference type="InterPro" id="IPR002078">
    <property type="entry name" value="Sigma_54_int"/>
</dbReference>
<dbReference type="RefSeq" id="WP_090895127.1">
    <property type="nucleotide sequence ID" value="NZ_CZPZ01000005.1"/>
</dbReference>
<dbReference type="PROSITE" id="PS50045">
    <property type="entry name" value="SIGMA54_INTERACT_4"/>
    <property type="match status" value="1"/>
</dbReference>
<sequence>MSASILVVDDEEAIRTSLRSILEDEGYEVSVAANGVEALKIYGTDPPDLMILDIWMPEMDGLETLRRVKEFVPTTQVMMISGHGSIETAVKAIKLGAYDYIEKPLSLENVTFRVKQALEQFRLAQENRSLRTKVQQKFELVGQSPAMQRLRELIETAGPTNSRVLIGGENGTGKELVARAIHMHSTRSDHPFVAVNCAAIPETLIESELFGHEKGSFTGATSMKRGQFEQADGGTLFLDEIGDMSLSTQAKVLRALQEQQFTRVGGTKLMKVDVRVLAASNKDLETEIGKGHFREDLYYRLNVVPIVVPPLRERREDIPALVRHFMKTHVEEQGLRMKEVSPEAMAVFQQYEWPGNIRELRNLIERLMIMVPGFVIDASQAAMSLQGRTVGAVPAGNQAANPLLTKPYDSLRDARNAFEKEYISRKLREHHWNISRTAEDLKIERSHLHRKIKLLDVEMRPES</sequence>
<dbReference type="InterPro" id="IPR002197">
    <property type="entry name" value="HTH_Fis"/>
</dbReference>
<dbReference type="GO" id="GO:0000160">
    <property type="term" value="P:phosphorelay signal transduction system"/>
    <property type="evidence" value="ECO:0007669"/>
    <property type="project" value="UniProtKB-KW"/>
</dbReference>
<dbReference type="Pfam" id="PF25601">
    <property type="entry name" value="AAA_lid_14"/>
    <property type="match status" value="1"/>
</dbReference>
<dbReference type="AlphaFoldDB" id="A0A0S4LC97"/>
<proteinExistence type="predicted"/>
<dbReference type="PANTHER" id="PTHR32071">
    <property type="entry name" value="TRANSCRIPTIONAL REGULATORY PROTEIN"/>
    <property type="match status" value="1"/>
</dbReference>
<dbReference type="GO" id="GO:0043565">
    <property type="term" value="F:sequence-specific DNA binding"/>
    <property type="evidence" value="ECO:0007669"/>
    <property type="project" value="InterPro"/>
</dbReference>
<dbReference type="InterPro" id="IPR003593">
    <property type="entry name" value="AAA+_ATPase"/>
</dbReference>
<dbReference type="Gene3D" id="1.10.10.60">
    <property type="entry name" value="Homeodomain-like"/>
    <property type="match status" value="1"/>
</dbReference>
<accession>A0A0S4LC97</accession>
<dbReference type="InterPro" id="IPR025944">
    <property type="entry name" value="Sigma_54_int_dom_CS"/>
</dbReference>
<dbReference type="CDD" id="cd00009">
    <property type="entry name" value="AAA"/>
    <property type="match status" value="1"/>
</dbReference>
<dbReference type="Gene3D" id="1.10.8.60">
    <property type="match status" value="1"/>
</dbReference>
<feature type="domain" description="Response regulatory" evidence="10">
    <location>
        <begin position="4"/>
        <end position="118"/>
    </location>
</feature>
<keyword evidence="3" id="KW-0067">ATP-binding</keyword>
<dbReference type="InterPro" id="IPR011006">
    <property type="entry name" value="CheY-like_superfamily"/>
</dbReference>
<keyword evidence="12" id="KW-1185">Reference proteome</keyword>
<dbReference type="Proteomes" id="UP000198736">
    <property type="component" value="Unassembled WGS sequence"/>
</dbReference>
<dbReference type="Gene3D" id="3.40.50.2300">
    <property type="match status" value="1"/>
</dbReference>
<evidence type="ECO:0000313" key="11">
    <source>
        <dbReference type="EMBL" id="CUS33492.1"/>
    </source>
</evidence>
<keyword evidence="6" id="KW-0238">DNA-binding</keyword>
<dbReference type="SUPFAM" id="SSF46689">
    <property type="entry name" value="Homeodomain-like"/>
    <property type="match status" value="1"/>
</dbReference>
<dbReference type="CDD" id="cd17550">
    <property type="entry name" value="REC_NtrX-like"/>
    <property type="match status" value="1"/>
</dbReference>
<evidence type="ECO:0000259" key="10">
    <source>
        <dbReference type="PROSITE" id="PS50110"/>
    </source>
</evidence>
<feature type="modified residue" description="4-aspartylphosphate" evidence="8">
    <location>
        <position position="53"/>
    </location>
</feature>
<dbReference type="PANTHER" id="PTHR32071:SF17">
    <property type="entry name" value="TRANSCRIPTIONAL REGULATOR (NTRC FAMILY)"/>
    <property type="match status" value="1"/>
</dbReference>
<name>A0A0S4LC97_9BACT</name>
<evidence type="ECO:0000256" key="2">
    <source>
        <dbReference type="ARBA" id="ARBA00022741"/>
    </source>
</evidence>
<dbReference type="GO" id="GO:0005524">
    <property type="term" value="F:ATP binding"/>
    <property type="evidence" value="ECO:0007669"/>
    <property type="project" value="UniProtKB-KW"/>
</dbReference>
<dbReference type="SMART" id="SM00382">
    <property type="entry name" value="AAA"/>
    <property type="match status" value="1"/>
</dbReference>
<evidence type="ECO:0000256" key="6">
    <source>
        <dbReference type="ARBA" id="ARBA00023125"/>
    </source>
</evidence>
<evidence type="ECO:0000256" key="4">
    <source>
        <dbReference type="ARBA" id="ARBA00023012"/>
    </source>
</evidence>
<feature type="domain" description="Sigma-54 factor interaction" evidence="9">
    <location>
        <begin position="140"/>
        <end position="369"/>
    </location>
</feature>
<dbReference type="FunFam" id="3.40.50.2300:FF:000018">
    <property type="entry name" value="DNA-binding transcriptional regulator NtrC"/>
    <property type="match status" value="1"/>
</dbReference>
<evidence type="ECO:0000256" key="3">
    <source>
        <dbReference type="ARBA" id="ARBA00022840"/>
    </source>
</evidence>
<dbReference type="PROSITE" id="PS00676">
    <property type="entry name" value="SIGMA54_INTERACT_2"/>
    <property type="match status" value="1"/>
</dbReference>
<keyword evidence="7" id="KW-0804">Transcription</keyword>
<dbReference type="OrthoDB" id="9804019at2"/>
<evidence type="ECO:0000256" key="8">
    <source>
        <dbReference type="PROSITE-ProRule" id="PRU00169"/>
    </source>
</evidence>
<dbReference type="GO" id="GO:0006355">
    <property type="term" value="P:regulation of DNA-templated transcription"/>
    <property type="evidence" value="ECO:0007669"/>
    <property type="project" value="InterPro"/>
</dbReference>
<protein>
    <submittedName>
        <fullName evidence="11">Nitrogen assimilation regulatory protein NtrX</fullName>
    </submittedName>
</protein>
<dbReference type="InterPro" id="IPR025943">
    <property type="entry name" value="Sigma_54_int_dom_ATP-bd_2"/>
</dbReference>
<dbReference type="Gene3D" id="3.40.50.300">
    <property type="entry name" value="P-loop containing nucleotide triphosphate hydrolases"/>
    <property type="match status" value="1"/>
</dbReference>
<dbReference type="Pfam" id="PF00072">
    <property type="entry name" value="Response_reg"/>
    <property type="match status" value="1"/>
</dbReference>
<gene>
    <name evidence="11" type="primary">ntrX</name>
    <name evidence="11" type="ORF">COMA2_130090</name>
</gene>
<keyword evidence="2" id="KW-0547">Nucleotide-binding</keyword>
<dbReference type="InterPro" id="IPR027417">
    <property type="entry name" value="P-loop_NTPase"/>
</dbReference>
<dbReference type="Pfam" id="PF00158">
    <property type="entry name" value="Sigma54_activat"/>
    <property type="match status" value="1"/>
</dbReference>